<evidence type="ECO:0000313" key="2">
    <source>
        <dbReference type="Proteomes" id="UP001611415"/>
    </source>
</evidence>
<gene>
    <name evidence="1" type="ORF">ACH49W_14935</name>
</gene>
<proteinExistence type="predicted"/>
<evidence type="ECO:0000313" key="1">
    <source>
        <dbReference type="EMBL" id="MFI2474669.1"/>
    </source>
</evidence>
<comment type="caution">
    <text evidence="1">The sequence shown here is derived from an EMBL/GenBank/DDBJ whole genome shotgun (WGS) entry which is preliminary data.</text>
</comment>
<name>A0ABW7X0X1_9NOCA</name>
<dbReference type="PANTHER" id="PTHR48094:SF22">
    <property type="entry name" value="DJ-1_PFPI DOMAIN-CONTAINING PROTEIN"/>
    <property type="match status" value="1"/>
</dbReference>
<reference evidence="1 2" key="1">
    <citation type="submission" date="2024-10" db="EMBL/GenBank/DDBJ databases">
        <title>The Natural Products Discovery Center: Release of the First 8490 Sequenced Strains for Exploring Actinobacteria Biosynthetic Diversity.</title>
        <authorList>
            <person name="Kalkreuter E."/>
            <person name="Kautsar S.A."/>
            <person name="Yang D."/>
            <person name="Bader C.D."/>
            <person name="Teijaro C.N."/>
            <person name="Fluegel L."/>
            <person name="Davis C.M."/>
            <person name="Simpson J.R."/>
            <person name="Lauterbach L."/>
            <person name="Steele A.D."/>
            <person name="Gui C."/>
            <person name="Meng S."/>
            <person name="Li G."/>
            <person name="Viehrig K."/>
            <person name="Ye F."/>
            <person name="Su P."/>
            <person name="Kiefer A.F."/>
            <person name="Nichols A."/>
            <person name="Cepeda A.J."/>
            <person name="Yan W."/>
            <person name="Fan B."/>
            <person name="Jiang Y."/>
            <person name="Adhikari A."/>
            <person name="Zheng C.-J."/>
            <person name="Schuster L."/>
            <person name="Cowan T.M."/>
            <person name="Smanski M.J."/>
            <person name="Chevrette M.G."/>
            <person name="De Carvalho L.P.S."/>
            <person name="Shen B."/>
        </authorList>
    </citation>
    <scope>NUCLEOTIDE SEQUENCE [LARGE SCALE GENOMIC DNA]</scope>
    <source>
        <strain evidence="1 2">NPDC019275</strain>
    </source>
</reference>
<dbReference type="InterPro" id="IPR050325">
    <property type="entry name" value="Prot/Nucl_acid_deglycase"/>
</dbReference>
<dbReference type="InterPro" id="IPR029062">
    <property type="entry name" value="Class_I_gatase-like"/>
</dbReference>
<dbReference type="EMBL" id="JBIRYO010000008">
    <property type="protein sequence ID" value="MFI2474669.1"/>
    <property type="molecule type" value="Genomic_DNA"/>
</dbReference>
<protein>
    <submittedName>
        <fullName evidence="1">DJ-1/PfpI family protein</fullName>
    </submittedName>
</protein>
<dbReference type="Proteomes" id="UP001611415">
    <property type="component" value="Unassembled WGS sequence"/>
</dbReference>
<dbReference type="Pfam" id="PF17124">
    <property type="entry name" value="ThiJ_like"/>
    <property type="match status" value="1"/>
</dbReference>
<dbReference type="InterPro" id="IPR032633">
    <property type="entry name" value="ThiJ-like"/>
</dbReference>
<dbReference type="RefSeq" id="WP_397092808.1">
    <property type="nucleotide sequence ID" value="NZ_JBIRYO010000008.1"/>
</dbReference>
<dbReference type="SUPFAM" id="SSF52317">
    <property type="entry name" value="Class I glutamine amidotransferase-like"/>
    <property type="match status" value="1"/>
</dbReference>
<dbReference type="PANTHER" id="PTHR48094">
    <property type="entry name" value="PROTEIN/NUCLEIC ACID DEGLYCASE DJ-1-RELATED"/>
    <property type="match status" value="1"/>
</dbReference>
<dbReference type="Gene3D" id="3.40.50.880">
    <property type="match status" value="1"/>
</dbReference>
<keyword evidence="2" id="KW-1185">Reference proteome</keyword>
<organism evidence="1 2">
    <name type="scientific">Nocardia xishanensis</name>
    <dbReference type="NCBI Taxonomy" id="238964"/>
    <lineage>
        <taxon>Bacteria</taxon>
        <taxon>Bacillati</taxon>
        <taxon>Actinomycetota</taxon>
        <taxon>Actinomycetes</taxon>
        <taxon>Mycobacteriales</taxon>
        <taxon>Nocardiaceae</taxon>
        <taxon>Nocardia</taxon>
    </lineage>
</organism>
<sequence>MTATNSAAGSKGSADQRKVLVVVSAADRIPLREGGSEPTGTYLGELVEPTDAMLAAGFEVSFATPGGKIPTIDGTSCSLMYFGMSRRTRDAAMSSYTRLLELGLAKPADIVGLAASPRELADFDAVFVPGGHAPLVDLLYRDAFTDDSRNEDFGALLSYFHEHNRPTALICHAPAALAAAPKVDGRWIYHGYRMTCFKTAVDTMLSAVPVARRFRGHLTVDPTELLRECGARVEQTRLPMGSKIVDDRELLTGQDPYSAKALGAAFVAKVRASAPVTTGQPA</sequence>
<accession>A0ABW7X0X1</accession>